<reference evidence="1 2" key="1">
    <citation type="journal article" date="2018" name="Sci. Data">
        <title>The draft genome sequence of cork oak.</title>
        <authorList>
            <person name="Ramos A.M."/>
            <person name="Usie A."/>
            <person name="Barbosa P."/>
            <person name="Barros P.M."/>
            <person name="Capote T."/>
            <person name="Chaves I."/>
            <person name="Simoes F."/>
            <person name="Abreu I."/>
            <person name="Carrasquinho I."/>
            <person name="Faro C."/>
            <person name="Guimaraes J.B."/>
            <person name="Mendonca D."/>
            <person name="Nobrega F."/>
            <person name="Rodrigues L."/>
            <person name="Saibo N.J.M."/>
            <person name="Varela M.C."/>
            <person name="Egas C."/>
            <person name="Matos J."/>
            <person name="Miguel C.M."/>
            <person name="Oliveira M.M."/>
            <person name="Ricardo C.P."/>
            <person name="Goncalves S."/>
        </authorList>
    </citation>
    <scope>NUCLEOTIDE SEQUENCE [LARGE SCALE GENOMIC DNA]</scope>
    <source>
        <strain evidence="2">cv. HL8</strain>
    </source>
</reference>
<dbReference type="Proteomes" id="UP000237347">
    <property type="component" value="Unassembled WGS sequence"/>
</dbReference>
<name>A0AAW0KV79_QUESU</name>
<comment type="caution">
    <text evidence="1">The sequence shown here is derived from an EMBL/GenBank/DDBJ whole genome shotgun (WGS) entry which is preliminary data.</text>
</comment>
<gene>
    <name evidence="1" type="ORF">CFP56_012637</name>
</gene>
<proteinExistence type="predicted"/>
<organism evidence="1 2">
    <name type="scientific">Quercus suber</name>
    <name type="common">Cork oak</name>
    <dbReference type="NCBI Taxonomy" id="58331"/>
    <lineage>
        <taxon>Eukaryota</taxon>
        <taxon>Viridiplantae</taxon>
        <taxon>Streptophyta</taxon>
        <taxon>Embryophyta</taxon>
        <taxon>Tracheophyta</taxon>
        <taxon>Spermatophyta</taxon>
        <taxon>Magnoliopsida</taxon>
        <taxon>eudicotyledons</taxon>
        <taxon>Gunneridae</taxon>
        <taxon>Pentapetalae</taxon>
        <taxon>rosids</taxon>
        <taxon>fabids</taxon>
        <taxon>Fagales</taxon>
        <taxon>Fagaceae</taxon>
        <taxon>Quercus</taxon>
    </lineage>
</organism>
<evidence type="ECO:0000313" key="1">
    <source>
        <dbReference type="EMBL" id="KAK7843362.1"/>
    </source>
</evidence>
<protein>
    <submittedName>
        <fullName evidence="1">Uncharacterized protein</fullName>
    </submittedName>
</protein>
<evidence type="ECO:0000313" key="2">
    <source>
        <dbReference type="Proteomes" id="UP000237347"/>
    </source>
</evidence>
<keyword evidence="2" id="KW-1185">Reference proteome</keyword>
<accession>A0AAW0KV79</accession>
<dbReference type="EMBL" id="PKMF04000205">
    <property type="protein sequence ID" value="KAK7843362.1"/>
    <property type="molecule type" value="Genomic_DNA"/>
</dbReference>
<dbReference type="AlphaFoldDB" id="A0AAW0KV79"/>
<sequence>MSSHHIGVKSELVHGSVWVNPITSVLSFLNSPPTGERNRFRCRTSSDTGRSSVEVENFETMLDFAGNHQIWLRLGRSAEISPNLD</sequence>